<evidence type="ECO:0000313" key="1">
    <source>
        <dbReference type="EMBL" id="TFK17526.1"/>
    </source>
</evidence>
<sequence length="68" mass="8181">TPQDLVSLIIEDDKIYHHKILCIHYTIYNMQCKTDSINACNHPDIMLWLRDDKAHLHPYWYTCVIGYF</sequence>
<protein>
    <submittedName>
        <fullName evidence="1">Uncharacterized protein</fullName>
    </submittedName>
</protein>
<gene>
    <name evidence="1" type="ORF">FA15DRAFT_556490</name>
</gene>
<dbReference type="STRING" id="230819.A0A5C3KBR1"/>
<feature type="non-terminal residue" evidence="1">
    <location>
        <position position="68"/>
    </location>
</feature>
<dbReference type="EMBL" id="ML210497">
    <property type="protein sequence ID" value="TFK17526.1"/>
    <property type="molecule type" value="Genomic_DNA"/>
</dbReference>
<dbReference type="AlphaFoldDB" id="A0A5C3KBR1"/>
<accession>A0A5C3KBR1</accession>
<feature type="non-terminal residue" evidence="1">
    <location>
        <position position="1"/>
    </location>
</feature>
<name>A0A5C3KBR1_COPMA</name>
<proteinExistence type="predicted"/>
<reference evidence="1 2" key="1">
    <citation type="journal article" date="2019" name="Nat. Ecol. Evol.">
        <title>Megaphylogeny resolves global patterns of mushroom evolution.</title>
        <authorList>
            <person name="Varga T."/>
            <person name="Krizsan K."/>
            <person name="Foldi C."/>
            <person name="Dima B."/>
            <person name="Sanchez-Garcia M."/>
            <person name="Sanchez-Ramirez S."/>
            <person name="Szollosi G.J."/>
            <person name="Szarkandi J.G."/>
            <person name="Papp V."/>
            <person name="Albert L."/>
            <person name="Andreopoulos W."/>
            <person name="Angelini C."/>
            <person name="Antonin V."/>
            <person name="Barry K.W."/>
            <person name="Bougher N.L."/>
            <person name="Buchanan P."/>
            <person name="Buyck B."/>
            <person name="Bense V."/>
            <person name="Catcheside P."/>
            <person name="Chovatia M."/>
            <person name="Cooper J."/>
            <person name="Damon W."/>
            <person name="Desjardin D."/>
            <person name="Finy P."/>
            <person name="Geml J."/>
            <person name="Haridas S."/>
            <person name="Hughes K."/>
            <person name="Justo A."/>
            <person name="Karasinski D."/>
            <person name="Kautmanova I."/>
            <person name="Kiss B."/>
            <person name="Kocsube S."/>
            <person name="Kotiranta H."/>
            <person name="LaButti K.M."/>
            <person name="Lechner B.E."/>
            <person name="Liimatainen K."/>
            <person name="Lipzen A."/>
            <person name="Lukacs Z."/>
            <person name="Mihaltcheva S."/>
            <person name="Morgado L.N."/>
            <person name="Niskanen T."/>
            <person name="Noordeloos M.E."/>
            <person name="Ohm R.A."/>
            <person name="Ortiz-Santana B."/>
            <person name="Ovrebo C."/>
            <person name="Racz N."/>
            <person name="Riley R."/>
            <person name="Savchenko A."/>
            <person name="Shiryaev A."/>
            <person name="Soop K."/>
            <person name="Spirin V."/>
            <person name="Szebenyi C."/>
            <person name="Tomsovsky M."/>
            <person name="Tulloss R.E."/>
            <person name="Uehling J."/>
            <person name="Grigoriev I.V."/>
            <person name="Vagvolgyi C."/>
            <person name="Papp T."/>
            <person name="Martin F.M."/>
            <person name="Miettinen O."/>
            <person name="Hibbett D.S."/>
            <person name="Nagy L.G."/>
        </authorList>
    </citation>
    <scope>NUCLEOTIDE SEQUENCE [LARGE SCALE GENOMIC DNA]</scope>
    <source>
        <strain evidence="1 2">CBS 121175</strain>
    </source>
</reference>
<keyword evidence="2" id="KW-1185">Reference proteome</keyword>
<evidence type="ECO:0000313" key="2">
    <source>
        <dbReference type="Proteomes" id="UP000307440"/>
    </source>
</evidence>
<dbReference type="Proteomes" id="UP000307440">
    <property type="component" value="Unassembled WGS sequence"/>
</dbReference>
<organism evidence="1 2">
    <name type="scientific">Coprinopsis marcescibilis</name>
    <name type="common">Agaric fungus</name>
    <name type="synonym">Psathyrella marcescibilis</name>
    <dbReference type="NCBI Taxonomy" id="230819"/>
    <lineage>
        <taxon>Eukaryota</taxon>
        <taxon>Fungi</taxon>
        <taxon>Dikarya</taxon>
        <taxon>Basidiomycota</taxon>
        <taxon>Agaricomycotina</taxon>
        <taxon>Agaricomycetes</taxon>
        <taxon>Agaricomycetidae</taxon>
        <taxon>Agaricales</taxon>
        <taxon>Agaricineae</taxon>
        <taxon>Psathyrellaceae</taxon>
        <taxon>Coprinopsis</taxon>
    </lineage>
</organism>
<dbReference type="OrthoDB" id="2692094at2759"/>